<dbReference type="GO" id="GO:0004438">
    <property type="term" value="F:phosphatidylinositol-3-phosphate phosphatase activity"/>
    <property type="evidence" value="ECO:0007669"/>
    <property type="project" value="TreeGrafter"/>
</dbReference>
<protein>
    <submittedName>
        <fullName evidence="6">Myotubularin phosphatase domain-containing protein</fullName>
    </submittedName>
</protein>
<evidence type="ECO:0000313" key="4">
    <source>
        <dbReference type="EMBL" id="VDM64813.1"/>
    </source>
</evidence>
<dbReference type="GO" id="GO:0046856">
    <property type="term" value="P:phosphatidylinositol dephosphorylation"/>
    <property type="evidence" value="ECO:0007669"/>
    <property type="project" value="TreeGrafter"/>
</dbReference>
<dbReference type="GO" id="GO:0016020">
    <property type="term" value="C:membrane"/>
    <property type="evidence" value="ECO:0007669"/>
    <property type="project" value="TreeGrafter"/>
</dbReference>
<dbReference type="PANTHER" id="PTHR10807">
    <property type="entry name" value="MYOTUBULARIN-RELATED"/>
    <property type="match status" value="1"/>
</dbReference>
<feature type="domain" description="Myotubularin phosphatase" evidence="3">
    <location>
        <begin position="1"/>
        <end position="51"/>
    </location>
</feature>
<dbReference type="Proteomes" id="UP000267027">
    <property type="component" value="Unassembled WGS sequence"/>
</dbReference>
<dbReference type="GO" id="GO:0052629">
    <property type="term" value="F:phosphatidylinositol-3,5-bisphosphate 3-phosphatase activity"/>
    <property type="evidence" value="ECO:0007669"/>
    <property type="project" value="TreeGrafter"/>
</dbReference>
<dbReference type="SUPFAM" id="SSF52799">
    <property type="entry name" value="(Phosphotyrosine protein) phosphatases II"/>
    <property type="match status" value="1"/>
</dbReference>
<comment type="similarity">
    <text evidence="1">Belongs to the protein-tyrosine phosphatase family. Non-receptor class myotubularin subfamily.</text>
</comment>
<evidence type="ECO:0000256" key="1">
    <source>
        <dbReference type="ARBA" id="ARBA00007471"/>
    </source>
</evidence>
<gene>
    <name evidence="4" type="ORF">ACOC_LOCUS13228</name>
</gene>
<keyword evidence="5" id="KW-1185">Reference proteome</keyword>
<dbReference type="PANTHER" id="PTHR10807:SF128">
    <property type="entry name" value="PHOSPHATIDYLINOSITOL-3,5-BISPHOSPHATE 3-PHOSPHATASE"/>
    <property type="match status" value="1"/>
</dbReference>
<sequence length="266" mass="30839">QVNKAKGGGYEESYEECALLFLNIHNIHVVRESLRKLKDCLFPRVDEKNYFKLLTSLAMVQLDPYYRTIKGFAVLIEKEWCSFGHKFAHRIGHGEDKASDGERSPVFVQFIDCVWQLLQQHECHFEFNSFLLVTILDELYACRFGTFLFNSEKQRLVENKCAKNTVSLWTYILENKTSFLNPLYNKDQRTVLIMNSSMRVLQIWKEYYARHNPLVIAPGSLRIGTDLTRSSSVGLHVSIQAAKRYALERACGKRALLEELVNMSQV</sequence>
<feature type="domain" description="Myotubularin phosphatase" evidence="3">
    <location>
        <begin position="53"/>
        <end position="208"/>
    </location>
</feature>
<name>A0A0R3Q2C9_ANGCS</name>
<dbReference type="STRING" id="334426.A0A0R3Q2C9"/>
<evidence type="ECO:0000256" key="2">
    <source>
        <dbReference type="PIRSR" id="PIRSR630564-2"/>
    </source>
</evidence>
<dbReference type="AlphaFoldDB" id="A0A0R3Q2C9"/>
<feature type="binding site" evidence="2">
    <location>
        <begin position="26"/>
        <end position="27"/>
    </location>
    <ligand>
        <name>substrate</name>
    </ligand>
</feature>
<dbReference type="OrthoDB" id="271628at2759"/>
<dbReference type="GO" id="GO:0005737">
    <property type="term" value="C:cytoplasm"/>
    <property type="evidence" value="ECO:0007669"/>
    <property type="project" value="TreeGrafter"/>
</dbReference>
<reference evidence="6" key="1">
    <citation type="submission" date="2017-02" db="UniProtKB">
        <authorList>
            <consortium name="WormBaseParasite"/>
        </authorList>
    </citation>
    <scope>IDENTIFICATION</scope>
</reference>
<dbReference type="Pfam" id="PF06602">
    <property type="entry name" value="Myotub-related"/>
    <property type="match status" value="2"/>
</dbReference>
<evidence type="ECO:0000259" key="3">
    <source>
        <dbReference type="PROSITE" id="PS51339"/>
    </source>
</evidence>
<dbReference type="OMA" id="NCHASES"/>
<evidence type="ECO:0000313" key="6">
    <source>
        <dbReference type="WBParaSite" id="ACOC_0001322701-mRNA-1"/>
    </source>
</evidence>
<dbReference type="EMBL" id="UYYA01005647">
    <property type="protein sequence ID" value="VDM64813.1"/>
    <property type="molecule type" value="Genomic_DNA"/>
</dbReference>
<feature type="binding site" evidence="2">
    <location>
        <begin position="3"/>
        <end position="6"/>
    </location>
    <ligand>
        <name>substrate</name>
    </ligand>
</feature>
<organism evidence="6">
    <name type="scientific">Angiostrongylus costaricensis</name>
    <name type="common">Nematode worm</name>
    <dbReference type="NCBI Taxonomy" id="334426"/>
    <lineage>
        <taxon>Eukaryota</taxon>
        <taxon>Metazoa</taxon>
        <taxon>Ecdysozoa</taxon>
        <taxon>Nematoda</taxon>
        <taxon>Chromadorea</taxon>
        <taxon>Rhabditida</taxon>
        <taxon>Rhabditina</taxon>
        <taxon>Rhabditomorpha</taxon>
        <taxon>Strongyloidea</taxon>
        <taxon>Metastrongylidae</taxon>
        <taxon>Angiostrongylus</taxon>
    </lineage>
</organism>
<dbReference type="WBParaSite" id="ACOC_0001322701-mRNA-1">
    <property type="protein sequence ID" value="ACOC_0001322701-mRNA-1"/>
    <property type="gene ID" value="ACOC_0001322701"/>
</dbReference>
<evidence type="ECO:0000313" key="5">
    <source>
        <dbReference type="Proteomes" id="UP000267027"/>
    </source>
</evidence>
<accession>A0A0R3Q2C9</accession>
<proteinExistence type="inferred from homology"/>
<reference evidence="4 5" key="2">
    <citation type="submission" date="2018-11" db="EMBL/GenBank/DDBJ databases">
        <authorList>
            <consortium name="Pathogen Informatics"/>
        </authorList>
    </citation>
    <scope>NUCLEOTIDE SEQUENCE [LARGE SCALE GENOMIC DNA]</scope>
    <source>
        <strain evidence="4 5">Costa Rica</strain>
    </source>
</reference>
<dbReference type="InterPro" id="IPR010569">
    <property type="entry name" value="Myotubularin-like_Pase_dom"/>
</dbReference>
<dbReference type="InterPro" id="IPR030564">
    <property type="entry name" value="Myotubularin"/>
</dbReference>
<dbReference type="PROSITE" id="PS51339">
    <property type="entry name" value="PPASE_MYOTUBULARIN"/>
    <property type="match status" value="2"/>
</dbReference>
<dbReference type="InterPro" id="IPR029021">
    <property type="entry name" value="Prot-tyrosine_phosphatase-like"/>
</dbReference>